<dbReference type="STRING" id="536979.SAMN04488055_1683"/>
<gene>
    <name evidence="2" type="ORF">SAMN04488055_1683</name>
</gene>
<organism evidence="2 3">
    <name type="scientific">Chitinophaga niabensis</name>
    <dbReference type="NCBI Taxonomy" id="536979"/>
    <lineage>
        <taxon>Bacteria</taxon>
        <taxon>Pseudomonadati</taxon>
        <taxon>Bacteroidota</taxon>
        <taxon>Chitinophagia</taxon>
        <taxon>Chitinophagales</taxon>
        <taxon>Chitinophagaceae</taxon>
        <taxon>Chitinophaga</taxon>
    </lineage>
</organism>
<evidence type="ECO:0000313" key="2">
    <source>
        <dbReference type="EMBL" id="SIN83639.1"/>
    </source>
</evidence>
<dbReference type="Proteomes" id="UP000185003">
    <property type="component" value="Unassembled WGS sequence"/>
</dbReference>
<sequence>MKKSLVSSVAVLFVSSAVLAQTPPTLQSVTNNGNETNNRIILNAVGGLLALKGDEGRYVHWINSANTEVAWMGFGTTGSNAFGIRNAIGPTIMFSSILDIWNRTMVNNAVDDNTSALIVNGNVRLSNRGQNYIVKDYATFGETMSGAATIIGNNAKANNTDIQRIDNSTATTDGSNAMVMSYIHGTMFHVKASGAYRAANTQWFTVGDGTDEVMRLTPSQNVLIGTATDDPAYKLQVKGNVKAQKVKVTAQGWADFVFEPEYRLPSLFEVEQFILQHRHLPEIPSAKEVEENGVDLGEMNKKLLQKVEEQTLYIIEINKRLKALEEKVGR</sequence>
<dbReference type="OrthoDB" id="651162at2"/>
<reference evidence="2 3" key="1">
    <citation type="submission" date="2016-11" db="EMBL/GenBank/DDBJ databases">
        <authorList>
            <person name="Jaros S."/>
            <person name="Januszkiewicz K."/>
            <person name="Wedrychowicz H."/>
        </authorList>
    </citation>
    <scope>NUCLEOTIDE SEQUENCE [LARGE SCALE GENOMIC DNA]</scope>
    <source>
        <strain evidence="2 3">DSM 24787</strain>
    </source>
</reference>
<evidence type="ECO:0000256" key="1">
    <source>
        <dbReference type="SAM" id="SignalP"/>
    </source>
</evidence>
<evidence type="ECO:0008006" key="4">
    <source>
        <dbReference type="Google" id="ProtNLM"/>
    </source>
</evidence>
<evidence type="ECO:0000313" key="3">
    <source>
        <dbReference type="Proteomes" id="UP000185003"/>
    </source>
</evidence>
<dbReference type="AlphaFoldDB" id="A0A1N6EKN3"/>
<keyword evidence="3" id="KW-1185">Reference proteome</keyword>
<dbReference type="RefSeq" id="WP_074238807.1">
    <property type="nucleotide sequence ID" value="NZ_FSRA01000001.1"/>
</dbReference>
<feature type="chain" id="PRO_5012862215" description="Chaperone of endosialidase" evidence="1">
    <location>
        <begin position="21"/>
        <end position="330"/>
    </location>
</feature>
<accession>A0A1N6EKN3</accession>
<protein>
    <recommendedName>
        <fullName evidence="4">Chaperone of endosialidase</fullName>
    </recommendedName>
</protein>
<keyword evidence="1" id="KW-0732">Signal</keyword>
<name>A0A1N6EKN3_9BACT</name>
<dbReference type="EMBL" id="FSRA01000001">
    <property type="protein sequence ID" value="SIN83639.1"/>
    <property type="molecule type" value="Genomic_DNA"/>
</dbReference>
<proteinExistence type="predicted"/>
<feature type="signal peptide" evidence="1">
    <location>
        <begin position="1"/>
        <end position="20"/>
    </location>
</feature>